<evidence type="ECO:0000313" key="11">
    <source>
        <dbReference type="EMBL" id="BBE32637.1"/>
    </source>
</evidence>
<dbReference type="KEGG" id="smic:SmB9_02950"/>
<dbReference type="NCBIfam" id="TIGR00589">
    <property type="entry name" value="ogt"/>
    <property type="match status" value="1"/>
</dbReference>
<comment type="catalytic activity">
    <reaction evidence="1 9">
        <text>a 4-O-methyl-thymidine in DNA + L-cysteinyl-[protein] = a thymidine in DNA + S-methyl-L-cysteinyl-[protein]</text>
        <dbReference type="Rhea" id="RHEA:53428"/>
        <dbReference type="Rhea" id="RHEA-COMP:10131"/>
        <dbReference type="Rhea" id="RHEA-COMP:10132"/>
        <dbReference type="Rhea" id="RHEA-COMP:13555"/>
        <dbReference type="Rhea" id="RHEA-COMP:13556"/>
        <dbReference type="ChEBI" id="CHEBI:29950"/>
        <dbReference type="ChEBI" id="CHEBI:82612"/>
        <dbReference type="ChEBI" id="CHEBI:137386"/>
        <dbReference type="ChEBI" id="CHEBI:137387"/>
        <dbReference type="EC" id="2.1.1.63"/>
    </reaction>
</comment>
<comment type="subcellular location">
    <subcellularLocation>
        <location evidence="9">Cytoplasm</location>
    </subcellularLocation>
</comment>
<evidence type="ECO:0000313" key="14">
    <source>
        <dbReference type="Proteomes" id="UP000276029"/>
    </source>
</evidence>
<evidence type="ECO:0000256" key="5">
    <source>
        <dbReference type="ARBA" id="ARBA00022679"/>
    </source>
</evidence>
<sequence>MLQRSPKHTLAAARIGTPTGDMLCVWGVDGRVRALEWADKDDRFHTLLARYQGPDTALEMQEAAPANVSRALVAYFEGDFAATAAIEVDPGGTAFQKEAWAALRRIPPGETRSYAEQAAIIGRPAAVRAVGAANGANPVAIIVPCHRVIGADGSLTGFGGGIERKRWLLAHERAPVAAVQPGLFG</sequence>
<gene>
    <name evidence="11" type="primary">ogt</name>
    <name evidence="12" type="ORF">DFR51_2093</name>
    <name evidence="11" type="ORF">SmB9_02950</name>
</gene>
<dbReference type="GO" id="GO:0003908">
    <property type="term" value="F:methylated-DNA-[protein]-cysteine S-methyltransferase activity"/>
    <property type="evidence" value="ECO:0007669"/>
    <property type="project" value="UniProtKB-UniRule"/>
</dbReference>
<keyword evidence="3 9" id="KW-0963">Cytoplasm</keyword>
<reference evidence="12 14" key="2">
    <citation type="submission" date="2018-10" db="EMBL/GenBank/DDBJ databases">
        <title>Genomic Encyclopedia of Type Strains, Phase IV (KMG-IV): sequencing the most valuable type-strain genomes for metagenomic binning, comparative biology and taxonomic classification.</title>
        <authorList>
            <person name="Goeker M."/>
        </authorList>
    </citation>
    <scope>NUCLEOTIDE SEQUENCE [LARGE SCALE GENOMIC DNA]</scope>
    <source>
        <strain evidence="12 14">DSM 19791</strain>
    </source>
</reference>
<proteinExistence type="inferred from homology"/>
<dbReference type="Pfam" id="PF01035">
    <property type="entry name" value="DNA_binding_1"/>
    <property type="match status" value="1"/>
</dbReference>
<dbReference type="EMBL" id="AP018711">
    <property type="protein sequence ID" value="BBE32637.1"/>
    <property type="molecule type" value="Genomic_DNA"/>
</dbReference>
<dbReference type="PANTHER" id="PTHR10815">
    <property type="entry name" value="METHYLATED-DNA--PROTEIN-CYSTEINE METHYLTRANSFERASE"/>
    <property type="match status" value="1"/>
</dbReference>
<evidence type="ECO:0000256" key="4">
    <source>
        <dbReference type="ARBA" id="ARBA00022603"/>
    </source>
</evidence>
<organism evidence="11 13">
    <name type="scientific">Sphingosinicella microcystinivorans</name>
    <dbReference type="NCBI Taxonomy" id="335406"/>
    <lineage>
        <taxon>Bacteria</taxon>
        <taxon>Pseudomonadati</taxon>
        <taxon>Pseudomonadota</taxon>
        <taxon>Alphaproteobacteria</taxon>
        <taxon>Sphingomonadales</taxon>
        <taxon>Sphingosinicellaceae</taxon>
        <taxon>Sphingosinicella</taxon>
    </lineage>
</organism>
<comment type="catalytic activity">
    <reaction evidence="8 9">
        <text>a 6-O-methyl-2'-deoxyguanosine in DNA + L-cysteinyl-[protein] = S-methyl-L-cysteinyl-[protein] + a 2'-deoxyguanosine in DNA</text>
        <dbReference type="Rhea" id="RHEA:24000"/>
        <dbReference type="Rhea" id="RHEA-COMP:10131"/>
        <dbReference type="Rhea" id="RHEA-COMP:10132"/>
        <dbReference type="Rhea" id="RHEA-COMP:11367"/>
        <dbReference type="Rhea" id="RHEA-COMP:11368"/>
        <dbReference type="ChEBI" id="CHEBI:29950"/>
        <dbReference type="ChEBI" id="CHEBI:82612"/>
        <dbReference type="ChEBI" id="CHEBI:85445"/>
        <dbReference type="ChEBI" id="CHEBI:85448"/>
        <dbReference type="EC" id="2.1.1.63"/>
    </reaction>
</comment>
<evidence type="ECO:0000256" key="1">
    <source>
        <dbReference type="ARBA" id="ARBA00001286"/>
    </source>
</evidence>
<keyword evidence="6 9" id="KW-0227">DNA damage</keyword>
<dbReference type="PROSITE" id="PS00374">
    <property type="entry name" value="MGMT"/>
    <property type="match status" value="1"/>
</dbReference>
<evidence type="ECO:0000256" key="9">
    <source>
        <dbReference type="HAMAP-Rule" id="MF_00772"/>
    </source>
</evidence>
<dbReference type="Proteomes" id="UP000276029">
    <property type="component" value="Unassembled WGS sequence"/>
</dbReference>
<comment type="similarity">
    <text evidence="2 9">Belongs to the MGMT family.</text>
</comment>
<protein>
    <recommendedName>
        <fullName evidence="9">Methylated-DNA--protein-cysteine methyltransferase</fullName>
        <ecNumber evidence="9">2.1.1.63</ecNumber>
    </recommendedName>
    <alternativeName>
        <fullName evidence="9">6-O-methylguanine-DNA methyltransferase</fullName>
        <shortName evidence="9">MGMT</shortName>
    </alternativeName>
    <alternativeName>
        <fullName evidence="9">O-6-methylguanine-DNA-alkyltransferase</fullName>
    </alternativeName>
</protein>
<keyword evidence="14" id="KW-1185">Reference proteome</keyword>
<dbReference type="InterPro" id="IPR036388">
    <property type="entry name" value="WH-like_DNA-bd_sf"/>
</dbReference>
<evidence type="ECO:0000256" key="8">
    <source>
        <dbReference type="ARBA" id="ARBA00049348"/>
    </source>
</evidence>
<evidence type="ECO:0000259" key="10">
    <source>
        <dbReference type="Pfam" id="PF01035"/>
    </source>
</evidence>
<dbReference type="GO" id="GO:0006307">
    <property type="term" value="P:DNA alkylation repair"/>
    <property type="evidence" value="ECO:0007669"/>
    <property type="project" value="UniProtKB-UniRule"/>
</dbReference>
<reference evidence="11 13" key="1">
    <citation type="submission" date="2018-06" db="EMBL/GenBank/DDBJ databases">
        <title>Complete Genome Sequence of the Microcystin-Degrading Bacterium Sphingosinicella microcystinivorans Strain B-9.</title>
        <authorList>
            <person name="Jin H."/>
            <person name="Nishizawa T."/>
            <person name="Guo Y."/>
            <person name="Nishizawa A."/>
            <person name="Park H."/>
            <person name="Kato H."/>
            <person name="Tsuji K."/>
            <person name="Harada K."/>
        </authorList>
    </citation>
    <scope>NUCLEOTIDE SEQUENCE [LARGE SCALE GENOMIC DNA]</scope>
    <source>
        <strain evidence="11 13">B9</strain>
    </source>
</reference>
<dbReference type="RefSeq" id="WP_121050727.1">
    <property type="nucleotide sequence ID" value="NZ_AP018711.1"/>
</dbReference>
<comment type="miscellaneous">
    <text evidence="9">This enzyme catalyzes only one turnover and therefore is not strictly catalytic. According to one definition, an enzyme is a biocatalyst that acts repeatedly and over many reaction cycles.</text>
</comment>
<dbReference type="FunFam" id="1.10.10.10:FF:000214">
    <property type="entry name" value="Methylated-DNA--protein-cysteine methyltransferase"/>
    <property type="match status" value="1"/>
</dbReference>
<name>A0AAD1FZ66_SPHMI</name>
<evidence type="ECO:0000256" key="2">
    <source>
        <dbReference type="ARBA" id="ARBA00008711"/>
    </source>
</evidence>
<accession>A0AAD1FZ66</accession>
<dbReference type="InterPro" id="IPR001497">
    <property type="entry name" value="MethylDNA_cys_MeTrfase_AS"/>
</dbReference>
<dbReference type="GO" id="GO:0032259">
    <property type="term" value="P:methylation"/>
    <property type="evidence" value="ECO:0007669"/>
    <property type="project" value="UniProtKB-KW"/>
</dbReference>
<keyword evidence="5 9" id="KW-0808">Transferase</keyword>
<keyword evidence="7 9" id="KW-0234">DNA repair</keyword>
<dbReference type="HAMAP" id="MF_00772">
    <property type="entry name" value="OGT"/>
    <property type="match status" value="1"/>
</dbReference>
<dbReference type="Gene3D" id="1.10.10.10">
    <property type="entry name" value="Winged helix-like DNA-binding domain superfamily/Winged helix DNA-binding domain"/>
    <property type="match status" value="1"/>
</dbReference>
<dbReference type="SUPFAM" id="SSF46767">
    <property type="entry name" value="Methylated DNA-protein cysteine methyltransferase, C-terminal domain"/>
    <property type="match status" value="1"/>
</dbReference>
<comment type="function">
    <text evidence="9">Involved in the cellular defense against the biological effects of O6-methylguanine (O6-MeG) and O4-methylthymine (O4-MeT) in DNA. Repairs the methylated nucleobase in DNA by stoichiometrically transferring the methyl group to a cysteine residue in the enzyme. This is a suicide reaction: the enzyme is irreversibly inactivated.</text>
</comment>
<dbReference type="EMBL" id="RBWX01000008">
    <property type="protein sequence ID" value="RKS88882.1"/>
    <property type="molecule type" value="Genomic_DNA"/>
</dbReference>
<dbReference type="PANTHER" id="PTHR10815:SF5">
    <property type="entry name" value="METHYLATED-DNA--PROTEIN-CYSTEINE METHYLTRANSFERASE"/>
    <property type="match status" value="1"/>
</dbReference>
<dbReference type="InterPro" id="IPR036217">
    <property type="entry name" value="MethylDNA_cys_MeTrfase_DNAb"/>
</dbReference>
<feature type="active site" description="Nucleophile; methyl group acceptor" evidence="9">
    <location>
        <position position="145"/>
    </location>
</feature>
<dbReference type="EC" id="2.1.1.63" evidence="9"/>
<dbReference type="GO" id="GO:0005737">
    <property type="term" value="C:cytoplasm"/>
    <property type="evidence" value="ECO:0007669"/>
    <property type="project" value="UniProtKB-SubCell"/>
</dbReference>
<dbReference type="InterPro" id="IPR014048">
    <property type="entry name" value="MethylDNA_cys_MeTrfase_DNA-bd"/>
</dbReference>
<evidence type="ECO:0000256" key="6">
    <source>
        <dbReference type="ARBA" id="ARBA00022763"/>
    </source>
</evidence>
<feature type="domain" description="Methylated-DNA-[protein]-cysteine S-methyltransferase DNA binding" evidence="10">
    <location>
        <begin position="94"/>
        <end position="173"/>
    </location>
</feature>
<evidence type="ECO:0000256" key="7">
    <source>
        <dbReference type="ARBA" id="ARBA00023204"/>
    </source>
</evidence>
<dbReference type="CDD" id="cd06445">
    <property type="entry name" value="ATase"/>
    <property type="match status" value="1"/>
</dbReference>
<dbReference type="InterPro" id="IPR023546">
    <property type="entry name" value="MGMT"/>
</dbReference>
<keyword evidence="4 9" id="KW-0489">Methyltransferase</keyword>
<dbReference type="AlphaFoldDB" id="A0AAD1FZ66"/>
<evidence type="ECO:0000313" key="12">
    <source>
        <dbReference type="EMBL" id="RKS88882.1"/>
    </source>
</evidence>
<dbReference type="Proteomes" id="UP000275727">
    <property type="component" value="Chromosome"/>
</dbReference>
<evidence type="ECO:0000256" key="3">
    <source>
        <dbReference type="ARBA" id="ARBA00022490"/>
    </source>
</evidence>
<evidence type="ECO:0000313" key="13">
    <source>
        <dbReference type="Proteomes" id="UP000275727"/>
    </source>
</evidence>